<accession>A0A1G6HDV6</accession>
<dbReference type="RefSeq" id="WP_092616448.1">
    <property type="nucleotide sequence ID" value="NZ_FMYK01000002.1"/>
</dbReference>
<name>A0A1G6HDV6_9GAMM</name>
<keyword evidence="1" id="KW-0472">Membrane</keyword>
<dbReference type="OrthoDB" id="7060796at2"/>
<evidence type="ECO:0000256" key="1">
    <source>
        <dbReference type="SAM" id="Phobius"/>
    </source>
</evidence>
<gene>
    <name evidence="2" type="ORF">SAMN05421749_102139</name>
</gene>
<proteinExistence type="predicted"/>
<dbReference type="EMBL" id="FMYK01000002">
    <property type="protein sequence ID" value="SDB92459.1"/>
    <property type="molecule type" value="Genomic_DNA"/>
</dbReference>
<keyword evidence="1" id="KW-0812">Transmembrane</keyword>
<evidence type="ECO:0000313" key="3">
    <source>
        <dbReference type="Proteomes" id="UP000242317"/>
    </source>
</evidence>
<organism evidence="2 3">
    <name type="scientific">Acinetobacter marinus</name>
    <dbReference type="NCBI Taxonomy" id="281375"/>
    <lineage>
        <taxon>Bacteria</taxon>
        <taxon>Pseudomonadati</taxon>
        <taxon>Pseudomonadota</taxon>
        <taxon>Gammaproteobacteria</taxon>
        <taxon>Moraxellales</taxon>
        <taxon>Moraxellaceae</taxon>
        <taxon>Acinetobacter</taxon>
    </lineage>
</organism>
<protein>
    <submittedName>
        <fullName evidence="2">Uncharacterized protein</fullName>
    </submittedName>
</protein>
<dbReference type="AlphaFoldDB" id="A0A1G6HDV6"/>
<keyword evidence="1" id="KW-1133">Transmembrane helix</keyword>
<dbReference type="Proteomes" id="UP000242317">
    <property type="component" value="Unassembled WGS sequence"/>
</dbReference>
<sequence>MDASNLYVSFQASVYKLLIPLLLWLILSILALQMMPSLWAFSLSSLALLLSYAFRNRTPYTAMAHLDQDTWTLQQSTTRTSKSAQTTTQHQAELQSIQSFGAVLLFQFIYDEEKPIHLWIAKDQVTLSDWKKLKQLQLLN</sequence>
<evidence type="ECO:0000313" key="2">
    <source>
        <dbReference type="EMBL" id="SDB92459.1"/>
    </source>
</evidence>
<keyword evidence="3" id="KW-1185">Reference proteome</keyword>
<feature type="transmembrane region" description="Helical" evidence="1">
    <location>
        <begin position="12"/>
        <end position="32"/>
    </location>
</feature>
<feature type="transmembrane region" description="Helical" evidence="1">
    <location>
        <begin position="38"/>
        <end position="54"/>
    </location>
</feature>
<reference evidence="3" key="1">
    <citation type="submission" date="2016-09" db="EMBL/GenBank/DDBJ databases">
        <authorList>
            <person name="Varghese N."/>
            <person name="Submissions S."/>
        </authorList>
    </citation>
    <scope>NUCLEOTIDE SEQUENCE [LARGE SCALE GENOMIC DNA]</scope>
    <source>
        <strain evidence="3">ANC 3699</strain>
    </source>
</reference>